<protein>
    <submittedName>
        <fullName evidence="2">Putative molybdopterin biosynthesis protein</fullName>
    </submittedName>
</protein>
<reference evidence="2 3" key="1">
    <citation type="journal article" date="2016" name="BMC Genomics">
        <title>Combined genomic and structural analyses of a cultured magnetotactic bacterium reveals its niche adaptation to a dynamic environment.</title>
        <authorList>
            <person name="Araujo A.C."/>
            <person name="Morillo V."/>
            <person name="Cypriano J."/>
            <person name="Teixeira L.C."/>
            <person name="Leao P."/>
            <person name="Lyra S."/>
            <person name="Almeida L.G."/>
            <person name="Bazylinski D.A."/>
            <person name="Vasconcellos A.T."/>
            <person name="Abreu F."/>
            <person name="Lins U."/>
        </authorList>
    </citation>
    <scope>NUCLEOTIDE SEQUENCE [LARGE SCALE GENOMIC DNA]</scope>
    <source>
        <strain evidence="2 3">IT-1</strain>
    </source>
</reference>
<accession>A0A1Y2KAI0</accession>
<dbReference type="SUPFAM" id="SSF69572">
    <property type="entry name" value="Activating enzymes of the ubiquitin-like proteins"/>
    <property type="match status" value="1"/>
</dbReference>
<dbReference type="RefSeq" id="WP_143814615.1">
    <property type="nucleotide sequence ID" value="NZ_LVJN01000015.1"/>
</dbReference>
<organism evidence="2 3">
    <name type="scientific">Magnetofaba australis IT-1</name>
    <dbReference type="NCBI Taxonomy" id="1434232"/>
    <lineage>
        <taxon>Bacteria</taxon>
        <taxon>Pseudomonadati</taxon>
        <taxon>Pseudomonadota</taxon>
        <taxon>Magnetococcia</taxon>
        <taxon>Magnetococcales</taxon>
        <taxon>Magnetococcaceae</taxon>
        <taxon>Magnetofaba</taxon>
    </lineage>
</organism>
<name>A0A1Y2KAI0_9PROT</name>
<evidence type="ECO:0000313" key="2">
    <source>
        <dbReference type="EMBL" id="OSM06815.1"/>
    </source>
</evidence>
<dbReference type="InterPro" id="IPR000594">
    <property type="entry name" value="ThiF_NAD_FAD-bd"/>
</dbReference>
<dbReference type="OrthoDB" id="9804286at2"/>
<evidence type="ECO:0000259" key="1">
    <source>
        <dbReference type="Pfam" id="PF00899"/>
    </source>
</evidence>
<comment type="caution">
    <text evidence="2">The sequence shown here is derived from an EMBL/GenBank/DDBJ whole genome shotgun (WGS) entry which is preliminary data.</text>
</comment>
<gene>
    <name evidence="2" type="ORF">MAIT1_00317</name>
</gene>
<dbReference type="InterPro" id="IPR035985">
    <property type="entry name" value="Ubiquitin-activating_enz"/>
</dbReference>
<proteinExistence type="predicted"/>
<dbReference type="AlphaFoldDB" id="A0A1Y2KAI0"/>
<sequence length="198" mass="20439">MLDAARIDRYSRQILLKEVGGGGQERLLTARVAIYGGGVAGHEAATALLAAGVGAVALTPAPGATHWDLAMLNGVNEDARATLHADGEQAADLLLVCGVSLAELCAWDRQEAGRSRWRFASLGCGVLLGRNGEMAPEPLYDAALRATPLAPTWERAAAGTLGAVIATEACKALLGVGEPLLGARQFDPASGVWMNLTA</sequence>
<evidence type="ECO:0000313" key="3">
    <source>
        <dbReference type="Proteomes" id="UP000194003"/>
    </source>
</evidence>
<feature type="domain" description="THIF-type NAD/FAD binding fold" evidence="1">
    <location>
        <begin position="10"/>
        <end position="58"/>
    </location>
</feature>
<keyword evidence="3" id="KW-1185">Reference proteome</keyword>
<dbReference type="Gene3D" id="3.40.50.720">
    <property type="entry name" value="NAD(P)-binding Rossmann-like Domain"/>
    <property type="match status" value="1"/>
</dbReference>
<dbReference type="EMBL" id="LVJN01000015">
    <property type="protein sequence ID" value="OSM06815.1"/>
    <property type="molecule type" value="Genomic_DNA"/>
</dbReference>
<dbReference type="STRING" id="1434232.MAIT1_00317"/>
<dbReference type="Pfam" id="PF00899">
    <property type="entry name" value="ThiF"/>
    <property type="match status" value="1"/>
</dbReference>
<dbReference type="Proteomes" id="UP000194003">
    <property type="component" value="Unassembled WGS sequence"/>
</dbReference>
<dbReference type="GO" id="GO:0008641">
    <property type="term" value="F:ubiquitin-like modifier activating enzyme activity"/>
    <property type="evidence" value="ECO:0007669"/>
    <property type="project" value="InterPro"/>
</dbReference>